<dbReference type="PANTHER" id="PTHR38650">
    <property type="entry name" value="KITA-KYUSHU LUNG CANCER ANTIGEN 1"/>
    <property type="match status" value="1"/>
</dbReference>
<accession>A0A6P3FW96</accession>
<dbReference type="Proteomes" id="UP000515203">
    <property type="component" value="Unplaced"/>
</dbReference>
<feature type="region of interest" description="Disordered" evidence="1">
    <location>
        <begin position="41"/>
        <end position="71"/>
    </location>
</feature>
<feature type="compositionally biased region" description="Polar residues" evidence="1">
    <location>
        <begin position="41"/>
        <end position="53"/>
    </location>
</feature>
<sequence length="140" mass="15733">MTIFLFLVSGAVFVFMVVFWKKRFQAKKNVGEMTSNSSDFAPVRTNATWSPKTFGSGRTPPPPWSPRSTTDSFSGNNLSGDILNNCPHSAATQKPMLVKFRVVKYKLVDLERLTIVKDFNHSLVHMKSTKERCDVDTGND</sequence>
<gene>
    <name evidence="3" type="primary">LOC101572415</name>
</gene>
<dbReference type="AlphaFoldDB" id="A0A6P3FW96"/>
<reference evidence="3" key="1">
    <citation type="submission" date="2025-08" db="UniProtKB">
        <authorList>
            <consortium name="RefSeq"/>
        </authorList>
    </citation>
    <scope>IDENTIFICATION</scope>
</reference>
<organism evidence="2 3">
    <name type="scientific">Octodon degus</name>
    <name type="common">Degu</name>
    <name type="synonym">Sciurus degus</name>
    <dbReference type="NCBI Taxonomy" id="10160"/>
    <lineage>
        <taxon>Eukaryota</taxon>
        <taxon>Metazoa</taxon>
        <taxon>Chordata</taxon>
        <taxon>Craniata</taxon>
        <taxon>Vertebrata</taxon>
        <taxon>Euteleostomi</taxon>
        <taxon>Mammalia</taxon>
        <taxon>Eutheria</taxon>
        <taxon>Euarchontoglires</taxon>
        <taxon>Glires</taxon>
        <taxon>Rodentia</taxon>
        <taxon>Hystricomorpha</taxon>
        <taxon>Octodontidae</taxon>
        <taxon>Octodon</taxon>
    </lineage>
</organism>
<dbReference type="InterPro" id="IPR027940">
    <property type="entry name" value="KKLCAg1"/>
</dbReference>
<evidence type="ECO:0000313" key="2">
    <source>
        <dbReference type="Proteomes" id="UP000515203"/>
    </source>
</evidence>
<proteinExistence type="predicted"/>
<evidence type="ECO:0000313" key="3">
    <source>
        <dbReference type="RefSeq" id="XP_004648321.1"/>
    </source>
</evidence>
<dbReference type="InParanoid" id="A0A6P3FW96"/>
<dbReference type="Pfam" id="PF15204">
    <property type="entry name" value="KKLCAg1"/>
    <property type="match status" value="1"/>
</dbReference>
<dbReference type="PANTHER" id="PTHR38650:SF1">
    <property type="entry name" value="KITA-KYUSHU LUNG CANCER ANTIGEN 1"/>
    <property type="match status" value="1"/>
</dbReference>
<dbReference type="RefSeq" id="XP_004648321.1">
    <property type="nucleotide sequence ID" value="XM_004648264.1"/>
</dbReference>
<keyword evidence="2" id="KW-1185">Reference proteome</keyword>
<name>A0A6P3FW96_OCTDE</name>
<evidence type="ECO:0000256" key="1">
    <source>
        <dbReference type="SAM" id="MobiDB-lite"/>
    </source>
</evidence>
<dbReference type="OrthoDB" id="9529309at2759"/>
<protein>
    <submittedName>
        <fullName evidence="3">Kita-kyushu lung cancer antigen 1 homolog</fullName>
    </submittedName>
</protein>
<dbReference type="GeneID" id="101572415"/>